<reference evidence="2" key="1">
    <citation type="submission" date="2015-04" db="UniProtKB">
        <authorList>
            <consortium name="EnsemblPlants"/>
        </authorList>
    </citation>
    <scope>IDENTIFICATION</scope>
    <source>
        <strain evidence="2">SL10</strain>
    </source>
</reference>
<organism evidence="2">
    <name type="scientific">Oryza nivara</name>
    <name type="common">Indian wild rice</name>
    <name type="synonym">Oryza sativa f. spontanea</name>
    <dbReference type="NCBI Taxonomy" id="4536"/>
    <lineage>
        <taxon>Eukaryota</taxon>
        <taxon>Viridiplantae</taxon>
        <taxon>Streptophyta</taxon>
        <taxon>Embryophyta</taxon>
        <taxon>Tracheophyta</taxon>
        <taxon>Spermatophyta</taxon>
        <taxon>Magnoliopsida</taxon>
        <taxon>Liliopsida</taxon>
        <taxon>Poales</taxon>
        <taxon>Poaceae</taxon>
        <taxon>BOP clade</taxon>
        <taxon>Oryzoideae</taxon>
        <taxon>Oryzeae</taxon>
        <taxon>Oryzinae</taxon>
        <taxon>Oryza</taxon>
    </lineage>
</organism>
<proteinExistence type="predicted"/>
<feature type="region of interest" description="Disordered" evidence="1">
    <location>
        <begin position="107"/>
        <end position="129"/>
    </location>
</feature>
<dbReference type="Gramene" id="ONIVA06G23680.1">
    <property type="protein sequence ID" value="ONIVA06G23680.1"/>
    <property type="gene ID" value="ONIVA06G23680"/>
</dbReference>
<dbReference type="Proteomes" id="UP000006591">
    <property type="component" value="Chromosome 6"/>
</dbReference>
<accession>A0A0E0HT26</accession>
<evidence type="ECO:0000313" key="3">
    <source>
        <dbReference type="Proteomes" id="UP000006591"/>
    </source>
</evidence>
<name>A0A0E0HT26_ORYNI</name>
<dbReference type="AlphaFoldDB" id="A0A0E0HT26"/>
<feature type="compositionally biased region" description="Gly residues" evidence="1">
    <location>
        <begin position="120"/>
        <end position="129"/>
    </location>
</feature>
<protein>
    <submittedName>
        <fullName evidence="2">Uncharacterized protein</fullName>
    </submittedName>
</protein>
<keyword evidence="3" id="KW-1185">Reference proteome</keyword>
<dbReference type="EnsemblPlants" id="ONIVA06G23680.1">
    <property type="protein sequence ID" value="ONIVA06G23680.1"/>
    <property type="gene ID" value="ONIVA06G23680"/>
</dbReference>
<evidence type="ECO:0000256" key="1">
    <source>
        <dbReference type="SAM" id="MobiDB-lite"/>
    </source>
</evidence>
<sequence length="129" mass="13343">MAPAARRRGRWRRIWRLCWWVEPDPVPAFPPAAAAMLGRALNDARDAAMLGRPASPTAAALGVGSGRERRIQRLCCWEEPDPAPTSPPAAAAMLGRALSDARDAAMLGRPASPPAAALGVGSGRGGGAG</sequence>
<evidence type="ECO:0000313" key="2">
    <source>
        <dbReference type="EnsemblPlants" id="ONIVA06G23680.1"/>
    </source>
</evidence>
<reference evidence="2" key="2">
    <citation type="submission" date="2018-04" db="EMBL/GenBank/DDBJ databases">
        <title>OnivRS2 (Oryza nivara Reference Sequence Version 2).</title>
        <authorList>
            <person name="Zhang J."/>
            <person name="Kudrna D."/>
            <person name="Lee S."/>
            <person name="Talag J."/>
            <person name="Rajasekar S."/>
            <person name="Welchert J."/>
            <person name="Hsing Y.-I."/>
            <person name="Wing R.A."/>
        </authorList>
    </citation>
    <scope>NUCLEOTIDE SEQUENCE [LARGE SCALE GENOMIC DNA]</scope>
    <source>
        <strain evidence="2">SL10</strain>
    </source>
</reference>
<dbReference type="HOGENOM" id="CLU_1952288_0_0_1"/>